<dbReference type="InterPro" id="IPR041497">
    <property type="entry name" value="Thump-like"/>
</dbReference>
<feature type="domain" description="THUMP-like" evidence="2">
    <location>
        <begin position="106"/>
        <end position="175"/>
    </location>
</feature>
<comment type="caution">
    <text evidence="3">The sequence shown here is derived from an EMBL/GenBank/DDBJ whole genome shotgun (WGS) entry which is preliminary data.</text>
</comment>
<feature type="region of interest" description="Disordered" evidence="1">
    <location>
        <begin position="1"/>
        <end position="25"/>
    </location>
</feature>
<name>A0ABQ6JIT4_9ACTN</name>
<evidence type="ECO:0000256" key="1">
    <source>
        <dbReference type="SAM" id="MobiDB-lite"/>
    </source>
</evidence>
<keyword evidence="4" id="KW-1185">Reference proteome</keyword>
<organism evidence="3 4">
    <name type="scientific">Angustibacter aerolatus</name>
    <dbReference type="NCBI Taxonomy" id="1162965"/>
    <lineage>
        <taxon>Bacteria</taxon>
        <taxon>Bacillati</taxon>
        <taxon>Actinomycetota</taxon>
        <taxon>Actinomycetes</taxon>
        <taxon>Kineosporiales</taxon>
        <taxon>Kineosporiaceae</taxon>
    </lineage>
</organism>
<protein>
    <recommendedName>
        <fullName evidence="2">THUMP-like domain-containing protein</fullName>
    </recommendedName>
</protein>
<proteinExistence type="predicted"/>
<sequence length="179" mass="18767">MGVGRGRASSSAPCGAARSPARASPARRCCSTAPARCTSLLADPARTGRPDVGAPGAFLHEPDGAVVQAGLVPEVAQRLGGRLLDPTIAYVTTDAPAGRDVRPFVHSYAVDDVLPFHVKTLRARLRDLGVGSLTIKKRGSTVDPDALRRRLRLAGDAHATIALTRVAGRQTVLLLRLLP</sequence>
<dbReference type="Pfam" id="PF18096">
    <property type="entry name" value="Thump_like"/>
    <property type="match status" value="1"/>
</dbReference>
<dbReference type="EMBL" id="BSUZ01000001">
    <property type="protein sequence ID" value="GMA88108.1"/>
    <property type="molecule type" value="Genomic_DNA"/>
</dbReference>
<evidence type="ECO:0000313" key="3">
    <source>
        <dbReference type="EMBL" id="GMA88108.1"/>
    </source>
</evidence>
<evidence type="ECO:0000259" key="2">
    <source>
        <dbReference type="Pfam" id="PF18096"/>
    </source>
</evidence>
<gene>
    <name evidence="3" type="ORF">GCM10025868_33580</name>
</gene>
<dbReference type="Proteomes" id="UP001157017">
    <property type="component" value="Unassembled WGS sequence"/>
</dbReference>
<evidence type="ECO:0000313" key="4">
    <source>
        <dbReference type="Proteomes" id="UP001157017"/>
    </source>
</evidence>
<accession>A0ABQ6JIT4</accession>
<reference evidence="4" key="1">
    <citation type="journal article" date="2019" name="Int. J. Syst. Evol. Microbiol.">
        <title>The Global Catalogue of Microorganisms (GCM) 10K type strain sequencing project: providing services to taxonomists for standard genome sequencing and annotation.</title>
        <authorList>
            <consortium name="The Broad Institute Genomics Platform"/>
            <consortium name="The Broad Institute Genome Sequencing Center for Infectious Disease"/>
            <person name="Wu L."/>
            <person name="Ma J."/>
        </authorList>
    </citation>
    <scope>NUCLEOTIDE SEQUENCE [LARGE SCALE GENOMIC DNA]</scope>
    <source>
        <strain evidence="4">NBRC 108730</strain>
    </source>
</reference>